<feature type="transmembrane region" description="Helical" evidence="1">
    <location>
        <begin position="6"/>
        <end position="22"/>
    </location>
</feature>
<dbReference type="AlphaFoldDB" id="A0A0C9TR65"/>
<keyword evidence="1" id="KW-0472">Membrane</keyword>
<accession>A0A0C9TR65</accession>
<dbReference type="PANTHER" id="PTHR35043">
    <property type="entry name" value="TRANSCRIPTION FACTOR DOMAIN-CONTAINING PROTEIN"/>
    <property type="match status" value="1"/>
</dbReference>
<protein>
    <recommendedName>
        <fullName evidence="4">Dolichol kinase</fullName>
    </recommendedName>
</protein>
<evidence type="ECO:0000313" key="2">
    <source>
        <dbReference type="EMBL" id="KIJ10267.1"/>
    </source>
</evidence>
<name>A0A0C9TR65_PAXIN</name>
<evidence type="ECO:0000313" key="3">
    <source>
        <dbReference type="Proteomes" id="UP000053647"/>
    </source>
</evidence>
<evidence type="ECO:0008006" key="4">
    <source>
        <dbReference type="Google" id="ProtNLM"/>
    </source>
</evidence>
<dbReference type="OrthoDB" id="9451547at2759"/>
<dbReference type="HOGENOM" id="CLU_145548_0_0_1"/>
<sequence length="110" mass="12240">FVLLIVWIIFGALHLIAWNFHFPSQAERVMWRVASLTLLGAPCISFLAFFLDHIDAVTVPDQLADITAGSTLCIGVLARLVLLVLMFVSLRDLPPSAHEIVSWTSYVPHL</sequence>
<gene>
    <name evidence="2" type="ORF">PAXINDRAFT_86301</name>
</gene>
<dbReference type="PANTHER" id="PTHR35043:SF7">
    <property type="entry name" value="TRANSCRIPTION FACTOR DOMAIN-CONTAINING PROTEIN"/>
    <property type="match status" value="1"/>
</dbReference>
<keyword evidence="1" id="KW-0812">Transmembrane</keyword>
<organism evidence="2 3">
    <name type="scientific">Paxillus involutus ATCC 200175</name>
    <dbReference type="NCBI Taxonomy" id="664439"/>
    <lineage>
        <taxon>Eukaryota</taxon>
        <taxon>Fungi</taxon>
        <taxon>Dikarya</taxon>
        <taxon>Basidiomycota</taxon>
        <taxon>Agaricomycotina</taxon>
        <taxon>Agaricomycetes</taxon>
        <taxon>Agaricomycetidae</taxon>
        <taxon>Boletales</taxon>
        <taxon>Paxilineae</taxon>
        <taxon>Paxillaceae</taxon>
        <taxon>Paxillus</taxon>
    </lineage>
</organism>
<proteinExistence type="predicted"/>
<keyword evidence="1" id="KW-1133">Transmembrane helix</keyword>
<reference evidence="3" key="2">
    <citation type="submission" date="2015-01" db="EMBL/GenBank/DDBJ databases">
        <title>Evolutionary Origins and Diversification of the Mycorrhizal Mutualists.</title>
        <authorList>
            <consortium name="DOE Joint Genome Institute"/>
            <consortium name="Mycorrhizal Genomics Consortium"/>
            <person name="Kohler A."/>
            <person name="Kuo A."/>
            <person name="Nagy L.G."/>
            <person name="Floudas D."/>
            <person name="Copeland A."/>
            <person name="Barry K.W."/>
            <person name="Cichocki N."/>
            <person name="Veneault-Fourrey C."/>
            <person name="LaButti K."/>
            <person name="Lindquist E.A."/>
            <person name="Lipzen A."/>
            <person name="Lundell T."/>
            <person name="Morin E."/>
            <person name="Murat C."/>
            <person name="Riley R."/>
            <person name="Ohm R."/>
            <person name="Sun H."/>
            <person name="Tunlid A."/>
            <person name="Henrissat B."/>
            <person name="Grigoriev I.V."/>
            <person name="Hibbett D.S."/>
            <person name="Martin F."/>
        </authorList>
    </citation>
    <scope>NUCLEOTIDE SEQUENCE [LARGE SCALE GENOMIC DNA]</scope>
    <source>
        <strain evidence="3">ATCC 200175</strain>
    </source>
</reference>
<reference evidence="2 3" key="1">
    <citation type="submission" date="2014-06" db="EMBL/GenBank/DDBJ databases">
        <authorList>
            <consortium name="DOE Joint Genome Institute"/>
            <person name="Kuo A."/>
            <person name="Kohler A."/>
            <person name="Nagy L.G."/>
            <person name="Floudas D."/>
            <person name="Copeland A."/>
            <person name="Barry K.W."/>
            <person name="Cichocki N."/>
            <person name="Veneault-Fourrey C."/>
            <person name="LaButti K."/>
            <person name="Lindquist E.A."/>
            <person name="Lipzen A."/>
            <person name="Lundell T."/>
            <person name="Morin E."/>
            <person name="Murat C."/>
            <person name="Sun H."/>
            <person name="Tunlid A."/>
            <person name="Henrissat B."/>
            <person name="Grigoriev I.V."/>
            <person name="Hibbett D.S."/>
            <person name="Martin F."/>
            <person name="Nordberg H.P."/>
            <person name="Cantor M.N."/>
            <person name="Hua S.X."/>
        </authorList>
    </citation>
    <scope>NUCLEOTIDE SEQUENCE [LARGE SCALE GENOMIC DNA]</scope>
    <source>
        <strain evidence="2 3">ATCC 200175</strain>
    </source>
</reference>
<evidence type="ECO:0000256" key="1">
    <source>
        <dbReference type="SAM" id="Phobius"/>
    </source>
</evidence>
<dbReference type="EMBL" id="KN819411">
    <property type="protein sequence ID" value="KIJ10267.1"/>
    <property type="molecule type" value="Genomic_DNA"/>
</dbReference>
<dbReference type="Proteomes" id="UP000053647">
    <property type="component" value="Unassembled WGS sequence"/>
</dbReference>
<keyword evidence="3" id="KW-1185">Reference proteome</keyword>
<feature type="transmembrane region" description="Helical" evidence="1">
    <location>
        <begin position="63"/>
        <end position="88"/>
    </location>
</feature>
<feature type="transmembrane region" description="Helical" evidence="1">
    <location>
        <begin position="29"/>
        <end position="51"/>
    </location>
</feature>
<feature type="non-terminal residue" evidence="2">
    <location>
        <position position="1"/>
    </location>
</feature>